<dbReference type="SUPFAM" id="SSF54556">
    <property type="entry name" value="Chitinase insertion domain"/>
    <property type="match status" value="1"/>
</dbReference>
<proteinExistence type="inferred from homology"/>
<keyword evidence="8" id="KW-1185">Reference proteome</keyword>
<comment type="similarity">
    <text evidence="4">Belongs to the glycosyl hydrolase 18 family.</text>
</comment>
<comment type="caution">
    <text evidence="7">The sequence shown here is derived from an EMBL/GenBank/DDBJ whole genome shotgun (WGS) entry which is preliminary data.</text>
</comment>
<protein>
    <recommendedName>
        <fullName evidence="6">GH18 domain-containing protein</fullName>
    </recommendedName>
</protein>
<dbReference type="InterPro" id="IPR001223">
    <property type="entry name" value="Glyco_hydro18_cat"/>
</dbReference>
<dbReference type="Pfam" id="PF00704">
    <property type="entry name" value="Glyco_hydro_18"/>
    <property type="match status" value="1"/>
</dbReference>
<dbReference type="AlphaFoldDB" id="A0AAN8G0T2"/>
<feature type="compositionally biased region" description="Polar residues" evidence="5">
    <location>
        <begin position="412"/>
        <end position="425"/>
    </location>
</feature>
<dbReference type="InterPro" id="IPR017853">
    <property type="entry name" value="GH"/>
</dbReference>
<evidence type="ECO:0000256" key="4">
    <source>
        <dbReference type="RuleBase" id="RU004453"/>
    </source>
</evidence>
<dbReference type="Gene3D" id="3.20.20.80">
    <property type="entry name" value="Glycosidases"/>
    <property type="match status" value="1"/>
</dbReference>
<evidence type="ECO:0000256" key="1">
    <source>
        <dbReference type="ARBA" id="ARBA00022801"/>
    </source>
</evidence>
<name>A0AAN8G0T2_PATCE</name>
<dbReference type="PANTHER" id="PTHR11177">
    <property type="entry name" value="CHITINASE"/>
    <property type="match status" value="1"/>
</dbReference>
<dbReference type="GO" id="GO:0008061">
    <property type="term" value="F:chitin binding"/>
    <property type="evidence" value="ECO:0007669"/>
    <property type="project" value="InterPro"/>
</dbReference>
<dbReference type="PANTHER" id="PTHR11177:SF317">
    <property type="entry name" value="CHITINASE 12-RELATED"/>
    <property type="match status" value="1"/>
</dbReference>
<dbReference type="Proteomes" id="UP001347796">
    <property type="component" value="Unassembled WGS sequence"/>
</dbReference>
<dbReference type="SUPFAM" id="SSF51445">
    <property type="entry name" value="(Trans)glycosidases"/>
    <property type="match status" value="1"/>
</dbReference>
<keyword evidence="1 3" id="KW-0378">Hydrolase</keyword>
<dbReference type="Gene3D" id="3.10.50.10">
    <property type="match status" value="1"/>
</dbReference>
<feature type="region of interest" description="Disordered" evidence="5">
    <location>
        <begin position="412"/>
        <end position="432"/>
    </location>
</feature>
<dbReference type="FunFam" id="3.10.50.10:FF:000008">
    <property type="entry name" value="Chitinase 11"/>
    <property type="match status" value="1"/>
</dbReference>
<dbReference type="InterPro" id="IPR011583">
    <property type="entry name" value="Chitinase_II/V-like_cat"/>
</dbReference>
<dbReference type="SMART" id="SM00636">
    <property type="entry name" value="Glyco_18"/>
    <property type="match status" value="1"/>
</dbReference>
<evidence type="ECO:0000259" key="6">
    <source>
        <dbReference type="PROSITE" id="PS51910"/>
    </source>
</evidence>
<sequence length="459" mass="50835">MKLLSTILTWIYILPIIGAEFVSLCYFTNWANTRPVAEVRFTIEDIDPYICTHLIYAFADIKTDHTLSPMYSGEPARYKKFNDLKLKNGQLKTLLSVGGQNAKSTTFAALSSNATNIEHFANTSSKFLRENGFDGIDIDWEFPGETENTKQQFTTLLKGLREEFDRETKDSGKSRLIISIAVAPGKTRIQEGYEVEQISGYVDYINIMAYDYFGPWNKIAGFNSPLNPRTSDPRFSEELNQKWSVAEWLRNKAPKDKIVVGMTGAGASFTLNDSSVSDVGAPVDGGGTEGSLYLIAGRLIYPEICEMIKNNATVTYDLEQEVPYAYKGNQWVGYDDTRSIQAKVKWILTEGFAGAMFWSLDFDDFSGNYCGNGKFPLLTTIKNETMKVNISLTSTSLTTMENEITNVNADSTSTLNTTTKPNVSAVTPDAVSDPKTNGGASELVIGRFVICLAYLIATA</sequence>
<feature type="domain" description="GH18" evidence="6">
    <location>
        <begin position="21"/>
        <end position="388"/>
    </location>
</feature>
<keyword evidence="2 3" id="KW-0326">Glycosidase</keyword>
<dbReference type="InterPro" id="IPR029070">
    <property type="entry name" value="Chitinase_insertion_sf"/>
</dbReference>
<gene>
    <name evidence="7" type="ORF">SNE40_022494</name>
</gene>
<dbReference type="EMBL" id="JAZGQO010000021">
    <property type="protein sequence ID" value="KAK6165593.1"/>
    <property type="molecule type" value="Genomic_DNA"/>
</dbReference>
<dbReference type="GO" id="GO:0005975">
    <property type="term" value="P:carbohydrate metabolic process"/>
    <property type="evidence" value="ECO:0007669"/>
    <property type="project" value="InterPro"/>
</dbReference>
<evidence type="ECO:0000256" key="3">
    <source>
        <dbReference type="RuleBase" id="RU000489"/>
    </source>
</evidence>
<dbReference type="GO" id="GO:0005576">
    <property type="term" value="C:extracellular region"/>
    <property type="evidence" value="ECO:0007669"/>
    <property type="project" value="TreeGrafter"/>
</dbReference>
<accession>A0AAN8G0T2</accession>
<evidence type="ECO:0000256" key="2">
    <source>
        <dbReference type="ARBA" id="ARBA00023295"/>
    </source>
</evidence>
<evidence type="ECO:0000313" key="8">
    <source>
        <dbReference type="Proteomes" id="UP001347796"/>
    </source>
</evidence>
<dbReference type="GO" id="GO:0006032">
    <property type="term" value="P:chitin catabolic process"/>
    <property type="evidence" value="ECO:0007669"/>
    <property type="project" value="TreeGrafter"/>
</dbReference>
<organism evidence="7 8">
    <name type="scientific">Patella caerulea</name>
    <name type="common">Rayed Mediterranean limpet</name>
    <dbReference type="NCBI Taxonomy" id="87958"/>
    <lineage>
        <taxon>Eukaryota</taxon>
        <taxon>Metazoa</taxon>
        <taxon>Spiralia</taxon>
        <taxon>Lophotrochozoa</taxon>
        <taxon>Mollusca</taxon>
        <taxon>Gastropoda</taxon>
        <taxon>Patellogastropoda</taxon>
        <taxon>Patelloidea</taxon>
        <taxon>Patellidae</taxon>
        <taxon>Patella</taxon>
    </lineage>
</organism>
<dbReference type="GO" id="GO:0004568">
    <property type="term" value="F:chitinase activity"/>
    <property type="evidence" value="ECO:0007669"/>
    <property type="project" value="TreeGrafter"/>
</dbReference>
<dbReference type="InterPro" id="IPR050314">
    <property type="entry name" value="Glycosyl_Hydrlase_18"/>
</dbReference>
<evidence type="ECO:0000256" key="5">
    <source>
        <dbReference type="SAM" id="MobiDB-lite"/>
    </source>
</evidence>
<dbReference type="PROSITE" id="PS51910">
    <property type="entry name" value="GH18_2"/>
    <property type="match status" value="1"/>
</dbReference>
<evidence type="ECO:0000313" key="7">
    <source>
        <dbReference type="EMBL" id="KAK6165593.1"/>
    </source>
</evidence>
<reference evidence="7 8" key="1">
    <citation type="submission" date="2024-01" db="EMBL/GenBank/DDBJ databases">
        <title>The genome of the rayed Mediterranean limpet Patella caerulea (Linnaeus, 1758).</title>
        <authorList>
            <person name="Anh-Thu Weber A."/>
            <person name="Halstead-Nussloch G."/>
        </authorList>
    </citation>
    <scope>NUCLEOTIDE SEQUENCE [LARGE SCALE GENOMIC DNA]</scope>
    <source>
        <strain evidence="7">AATW-2023a</strain>
        <tissue evidence="7">Whole specimen</tissue>
    </source>
</reference>
<dbReference type="PROSITE" id="PS01095">
    <property type="entry name" value="GH18_1"/>
    <property type="match status" value="1"/>
</dbReference>
<dbReference type="InterPro" id="IPR001579">
    <property type="entry name" value="Glyco_hydro_18_chit_AS"/>
</dbReference>